<dbReference type="AlphaFoldDB" id="A0A225M928"/>
<dbReference type="RefSeq" id="WP_088604760.1">
    <property type="nucleotide sequence ID" value="NZ_NJIH01000010.1"/>
</dbReference>
<dbReference type="InterPro" id="IPR050228">
    <property type="entry name" value="Carboxylesterase_BioH"/>
</dbReference>
<dbReference type="OrthoDB" id="2086224at2"/>
<dbReference type="PANTHER" id="PTHR43194">
    <property type="entry name" value="HYDROLASE ALPHA/BETA FOLD FAMILY"/>
    <property type="match status" value="1"/>
</dbReference>
<proteinExistence type="predicted"/>
<accession>A0A225M928</accession>
<feature type="domain" description="AB hydrolase-1" evidence="1">
    <location>
        <begin position="42"/>
        <end position="219"/>
    </location>
</feature>
<name>A0A225M928_9BURK</name>
<keyword evidence="2" id="KW-0378">Hydrolase</keyword>
<dbReference type="Proteomes" id="UP000214603">
    <property type="component" value="Unassembled WGS sequence"/>
</dbReference>
<dbReference type="Pfam" id="PF00561">
    <property type="entry name" value="Abhydrolase_1"/>
    <property type="match status" value="1"/>
</dbReference>
<dbReference type="GO" id="GO:0016787">
    <property type="term" value="F:hydrolase activity"/>
    <property type="evidence" value="ECO:0007669"/>
    <property type="project" value="UniProtKB-KW"/>
</dbReference>
<dbReference type="SUPFAM" id="SSF53474">
    <property type="entry name" value="alpha/beta-Hydrolases"/>
    <property type="match status" value="1"/>
</dbReference>
<keyword evidence="3" id="KW-1185">Reference proteome</keyword>
<sequence length="236" mass="24696">MENPPVLLLPGTLCDAQVWAPLMARLPLRDAQTPVLQGARSAAAMAAALLRTAPARFALVGFSLGGIVALEMAAQAPGRVAGLALVAANARPDPPDNAARRRAAVAAAVRDGVALHVARDLWPMYVAAAHSRDDALRGLVCDMAERLGAGAYAEQAEIAIDRADSRPRLGTIDVPALIVSGAEDALNPPDRQRELASGIPDAVWVELPNTGHMVPLEAPVELAEAILAWLARVRGF</sequence>
<dbReference type="InterPro" id="IPR000073">
    <property type="entry name" value="AB_hydrolase_1"/>
</dbReference>
<organism evidence="2 3">
    <name type="scientific">Candidimonas nitroreducens</name>
    <dbReference type="NCBI Taxonomy" id="683354"/>
    <lineage>
        <taxon>Bacteria</taxon>
        <taxon>Pseudomonadati</taxon>
        <taxon>Pseudomonadota</taxon>
        <taxon>Betaproteobacteria</taxon>
        <taxon>Burkholderiales</taxon>
        <taxon>Alcaligenaceae</taxon>
        <taxon>Candidimonas</taxon>
    </lineage>
</organism>
<evidence type="ECO:0000313" key="3">
    <source>
        <dbReference type="Proteomes" id="UP000214603"/>
    </source>
</evidence>
<comment type="caution">
    <text evidence="2">The sequence shown here is derived from an EMBL/GenBank/DDBJ whole genome shotgun (WGS) entry which is preliminary data.</text>
</comment>
<reference evidence="3" key="1">
    <citation type="submission" date="2017-06" db="EMBL/GenBank/DDBJ databases">
        <title>Herbaspirillum phytohormonus sp. nov., isolated from the root nodule of Robinia pseudoacacia in lead-zinc mine.</title>
        <authorList>
            <person name="Fan M."/>
            <person name="Lin Y."/>
        </authorList>
    </citation>
    <scope>NUCLEOTIDE SEQUENCE [LARGE SCALE GENOMIC DNA]</scope>
    <source>
        <strain evidence="3">SC-089</strain>
    </source>
</reference>
<dbReference type="PRINTS" id="PR00111">
    <property type="entry name" value="ABHYDROLASE"/>
</dbReference>
<evidence type="ECO:0000259" key="1">
    <source>
        <dbReference type="Pfam" id="PF00561"/>
    </source>
</evidence>
<dbReference type="EMBL" id="NJIH01000010">
    <property type="protein sequence ID" value="OWT56753.1"/>
    <property type="molecule type" value="Genomic_DNA"/>
</dbReference>
<dbReference type="InterPro" id="IPR029058">
    <property type="entry name" value="AB_hydrolase_fold"/>
</dbReference>
<protein>
    <submittedName>
        <fullName evidence="2">Alpha/beta hydrolase</fullName>
    </submittedName>
</protein>
<dbReference type="PANTHER" id="PTHR43194:SF2">
    <property type="entry name" value="PEROXISOMAL MEMBRANE PROTEIN LPX1"/>
    <property type="match status" value="1"/>
</dbReference>
<gene>
    <name evidence="2" type="ORF">CEY11_17785</name>
</gene>
<dbReference type="Gene3D" id="3.40.50.1820">
    <property type="entry name" value="alpha/beta hydrolase"/>
    <property type="match status" value="1"/>
</dbReference>
<evidence type="ECO:0000313" key="2">
    <source>
        <dbReference type="EMBL" id="OWT56753.1"/>
    </source>
</evidence>